<protein>
    <submittedName>
        <fullName evidence="1">Uncharacterized protein</fullName>
    </submittedName>
</protein>
<gene>
    <name evidence="1" type="ORF">OM076_02050</name>
</gene>
<proteinExistence type="predicted"/>
<dbReference type="Proteomes" id="UP001149140">
    <property type="component" value="Unassembled WGS sequence"/>
</dbReference>
<reference evidence="1" key="1">
    <citation type="submission" date="2022-10" db="EMBL/GenBank/DDBJ databases">
        <title>The WGS of Solirubrobacter ginsenosidimutans DSM 21036.</title>
        <authorList>
            <person name="Jiang Z."/>
        </authorList>
    </citation>
    <scope>NUCLEOTIDE SEQUENCE</scope>
    <source>
        <strain evidence="1">DSM 21036</strain>
    </source>
</reference>
<organism evidence="1 2">
    <name type="scientific">Solirubrobacter ginsenosidimutans</name>
    <dbReference type="NCBI Taxonomy" id="490573"/>
    <lineage>
        <taxon>Bacteria</taxon>
        <taxon>Bacillati</taxon>
        <taxon>Actinomycetota</taxon>
        <taxon>Thermoleophilia</taxon>
        <taxon>Solirubrobacterales</taxon>
        <taxon>Solirubrobacteraceae</taxon>
        <taxon>Solirubrobacter</taxon>
    </lineage>
</organism>
<dbReference type="AlphaFoldDB" id="A0A9X3MPT7"/>
<keyword evidence="2" id="KW-1185">Reference proteome</keyword>
<dbReference type="EMBL" id="JAPDOD010000001">
    <property type="protein sequence ID" value="MDA0159033.1"/>
    <property type="molecule type" value="Genomic_DNA"/>
</dbReference>
<sequence>MLTTLLTMQRRFAEETKTDGAGYDAVVPMLRAALAALRDG</sequence>
<evidence type="ECO:0000313" key="2">
    <source>
        <dbReference type="Proteomes" id="UP001149140"/>
    </source>
</evidence>
<name>A0A9X3MPT7_9ACTN</name>
<evidence type="ECO:0000313" key="1">
    <source>
        <dbReference type="EMBL" id="MDA0159033.1"/>
    </source>
</evidence>
<accession>A0A9X3MPT7</accession>
<comment type="caution">
    <text evidence="1">The sequence shown here is derived from an EMBL/GenBank/DDBJ whole genome shotgun (WGS) entry which is preliminary data.</text>
</comment>